<feature type="compositionally biased region" description="Polar residues" evidence="1">
    <location>
        <begin position="584"/>
        <end position="593"/>
    </location>
</feature>
<feature type="region of interest" description="Disordered" evidence="1">
    <location>
        <begin position="584"/>
        <end position="606"/>
    </location>
</feature>
<organism evidence="2 3">
    <name type="scientific">Orchesella dallaii</name>
    <dbReference type="NCBI Taxonomy" id="48710"/>
    <lineage>
        <taxon>Eukaryota</taxon>
        <taxon>Metazoa</taxon>
        <taxon>Ecdysozoa</taxon>
        <taxon>Arthropoda</taxon>
        <taxon>Hexapoda</taxon>
        <taxon>Collembola</taxon>
        <taxon>Entomobryomorpha</taxon>
        <taxon>Entomobryoidea</taxon>
        <taxon>Orchesellidae</taxon>
        <taxon>Orchesellinae</taxon>
        <taxon>Orchesella</taxon>
    </lineage>
</organism>
<reference evidence="2 3" key="1">
    <citation type="submission" date="2024-08" db="EMBL/GenBank/DDBJ databases">
        <authorList>
            <person name="Cucini C."/>
            <person name="Frati F."/>
        </authorList>
    </citation>
    <scope>NUCLEOTIDE SEQUENCE [LARGE SCALE GENOMIC DNA]</scope>
</reference>
<feature type="compositionally biased region" description="Basic and acidic residues" evidence="1">
    <location>
        <begin position="88"/>
        <end position="103"/>
    </location>
</feature>
<feature type="compositionally biased region" description="Acidic residues" evidence="1">
    <location>
        <begin position="530"/>
        <end position="539"/>
    </location>
</feature>
<feature type="compositionally biased region" description="Low complexity" evidence="1">
    <location>
        <begin position="505"/>
        <end position="529"/>
    </location>
</feature>
<feature type="compositionally biased region" description="Low complexity" evidence="1">
    <location>
        <begin position="392"/>
        <end position="412"/>
    </location>
</feature>
<comment type="caution">
    <text evidence="2">The sequence shown here is derived from an EMBL/GenBank/DDBJ whole genome shotgun (WGS) entry which is preliminary data.</text>
</comment>
<dbReference type="Proteomes" id="UP001642540">
    <property type="component" value="Unassembled WGS sequence"/>
</dbReference>
<feature type="region of interest" description="Disordered" evidence="1">
    <location>
        <begin position="71"/>
        <end position="131"/>
    </location>
</feature>
<keyword evidence="3" id="KW-1185">Reference proteome</keyword>
<proteinExistence type="predicted"/>
<feature type="region of interest" description="Disordered" evidence="1">
    <location>
        <begin position="504"/>
        <end position="559"/>
    </location>
</feature>
<protein>
    <submittedName>
        <fullName evidence="2">Uncharacterized protein</fullName>
    </submittedName>
</protein>
<feature type="compositionally biased region" description="Polar residues" evidence="1">
    <location>
        <begin position="438"/>
        <end position="447"/>
    </location>
</feature>
<dbReference type="EMBL" id="CAXLJM020000183">
    <property type="protein sequence ID" value="CAL8148957.1"/>
    <property type="molecule type" value="Genomic_DNA"/>
</dbReference>
<name>A0ABP1SAL9_9HEXA</name>
<evidence type="ECO:0000313" key="2">
    <source>
        <dbReference type="EMBL" id="CAL8148957.1"/>
    </source>
</evidence>
<feature type="compositionally biased region" description="Low complexity" evidence="1">
    <location>
        <begin position="71"/>
        <end position="82"/>
    </location>
</feature>
<feature type="compositionally biased region" description="Pro residues" evidence="1">
    <location>
        <begin position="672"/>
        <end position="683"/>
    </location>
</feature>
<feature type="region of interest" description="Disordered" evidence="1">
    <location>
        <begin position="386"/>
        <end position="412"/>
    </location>
</feature>
<feature type="region of interest" description="Disordered" evidence="1">
    <location>
        <begin position="1"/>
        <end position="20"/>
    </location>
</feature>
<feature type="compositionally biased region" description="Low complexity" evidence="1">
    <location>
        <begin position="540"/>
        <end position="558"/>
    </location>
</feature>
<evidence type="ECO:0000256" key="1">
    <source>
        <dbReference type="SAM" id="MobiDB-lite"/>
    </source>
</evidence>
<evidence type="ECO:0000313" key="3">
    <source>
        <dbReference type="Proteomes" id="UP001642540"/>
    </source>
</evidence>
<sequence length="700" mass="77787">MEQIEEIAGPSTTMPPPREIPVGLVADIRSVVLHREARDKIPPPVPTYSWADTEPSRLDLNSLADSDFICPSSSTSVVSPPTKRSKKKETTTTRRLTKVDKKPIKLRSARKPNEGAQKQALRSTLQDSKLSEELENANKKLEELLQEKDAKISNLEEENQSLKQENKNLKEEIEYVKIKKGKQAALFKAVKNYREVLVKENIDLKNKMKETEEKFTAAEVKFTAAEEKFTALEEKLAATDLKYKKNKQEFGRMKRVAKKLNNKNIALKIEYGGGGDAIVNTSNAEDRKNFKIPVTRPEYPASEDHEAIWDFPVFDFICSWMRRSKVSGDCLFTLWSQTVNLSPLPMSSESKSNFRILWYSQSDLTAIVTGDRTSFGLIVGQEYKRPTTADQSTPPSSLTESTPTTSRSSASASFAQAVRTIIYSPSTRTTNPSSNVTLSQTSYSQTAAPHAQVLANEISDPNDHSDVKDTESSREPTPGPSVYVTCPPGFPTTSSNSLISAVYDPTSTFPTNPSTNTYPSNSNNTATEDTTTEDDEESEVTVVSAPPSSTSRNRTTSADPVAAPCRYKYKTPVGYRTGNAFRESFSSHQGNRTPTRRPQHCCTPRDSAVFPSAPPTSFHLNTAYTEEIQASTSDTTISDLRHIPPLSNLFPTRTHRTGTTPPEPFCYISDPPTRPPTPLPPPERTLRPPRTIPLICRNRH</sequence>
<feature type="region of interest" description="Disordered" evidence="1">
    <location>
        <begin position="425"/>
        <end position="483"/>
    </location>
</feature>
<feature type="compositionally biased region" description="Basic and acidic residues" evidence="1">
    <location>
        <begin position="461"/>
        <end position="474"/>
    </location>
</feature>
<gene>
    <name evidence="2" type="ORF">ODALV1_LOCUS31584</name>
</gene>
<feature type="region of interest" description="Disordered" evidence="1">
    <location>
        <begin position="664"/>
        <end position="689"/>
    </location>
</feature>
<accession>A0ABP1SAL9</accession>
<feature type="compositionally biased region" description="Low complexity" evidence="1">
    <location>
        <begin position="425"/>
        <end position="437"/>
    </location>
</feature>